<dbReference type="RefSeq" id="WP_066052564.1">
    <property type="nucleotide sequence ID" value="NZ_CP014223.1"/>
</dbReference>
<dbReference type="Pfam" id="PF03808">
    <property type="entry name" value="Glyco_tran_WecG"/>
    <property type="match status" value="1"/>
</dbReference>
<name>A0A110A7I9_ANAPI</name>
<comment type="catalytic activity">
    <reaction evidence="5">
        <text>UDP-N-acetyl-alpha-D-mannosamine + N-acetyl-alpha-D-glucosaminyl-di-trans,octa-cis-undecaprenyl diphosphate = N-acetyl-beta-D-mannosaminyl-(1-&gt;4)-N-acetyl-alpha-D-glucosaminyl di-trans,octa-cis-undecaprenyl diphosphate + UDP + H(+)</text>
        <dbReference type="Rhea" id="RHEA:16053"/>
        <dbReference type="ChEBI" id="CHEBI:15378"/>
        <dbReference type="ChEBI" id="CHEBI:58223"/>
        <dbReference type="ChEBI" id="CHEBI:62959"/>
        <dbReference type="ChEBI" id="CHEBI:68623"/>
        <dbReference type="ChEBI" id="CHEBI:132210"/>
        <dbReference type="EC" id="2.4.1.187"/>
    </reaction>
</comment>
<dbReference type="EC" id="2.4.1.187" evidence="5"/>
<keyword evidence="1 5" id="KW-0328">Glycosyltransferase</keyword>
<dbReference type="NCBIfam" id="TIGR00696">
    <property type="entry name" value="wecG_tagA_cpsF"/>
    <property type="match status" value="1"/>
</dbReference>
<dbReference type="PANTHER" id="PTHR34136:SF1">
    <property type="entry name" value="UDP-N-ACETYL-D-MANNOSAMINURONIC ACID TRANSFERASE"/>
    <property type="match status" value="1"/>
</dbReference>
<organism evidence="7 9">
    <name type="scientific">Anaerotignum propionicum DSM 1682</name>
    <dbReference type="NCBI Taxonomy" id="991789"/>
    <lineage>
        <taxon>Bacteria</taxon>
        <taxon>Bacillati</taxon>
        <taxon>Bacillota</taxon>
        <taxon>Clostridia</taxon>
        <taxon>Lachnospirales</taxon>
        <taxon>Anaerotignaceae</taxon>
        <taxon>Anaerotignum</taxon>
    </lineage>
</organism>
<comment type="similarity">
    <text evidence="5">Belongs to the glycosyltransferase 26 family. TagA/TarA subfamily.</text>
</comment>
<comment type="pathway">
    <text evidence="5">Cell wall biogenesis; teichoic acid biosynthesis.</text>
</comment>
<dbReference type="Proteomes" id="UP000184204">
    <property type="component" value="Unassembled WGS sequence"/>
</dbReference>
<reference evidence="9" key="4">
    <citation type="submission" date="2016-11" db="EMBL/GenBank/DDBJ databases">
        <authorList>
            <person name="Jaros S."/>
            <person name="Januszkiewicz K."/>
            <person name="Wedrychowicz H."/>
        </authorList>
    </citation>
    <scope>NUCLEOTIDE SEQUENCE [LARGE SCALE GENOMIC DNA]</scope>
    <source>
        <strain evidence="9">DSM 1682</strain>
    </source>
</reference>
<dbReference type="GO" id="GO:0019350">
    <property type="term" value="P:teichoic acid biosynthetic process"/>
    <property type="evidence" value="ECO:0007669"/>
    <property type="project" value="UniProtKB-UniRule"/>
</dbReference>
<dbReference type="InterPro" id="IPR004629">
    <property type="entry name" value="WecG_TagA_CpsF"/>
</dbReference>
<gene>
    <name evidence="6" type="primary">tagA</name>
    <name evidence="6" type="ORF">CPRO_26240</name>
    <name evidence="7" type="ORF">SAMN02745151_00992</name>
</gene>
<dbReference type="CDD" id="cd06533">
    <property type="entry name" value="Glyco_transf_WecG_TagA"/>
    <property type="match status" value="1"/>
</dbReference>
<keyword evidence="8" id="KW-1185">Reference proteome</keyword>
<dbReference type="Proteomes" id="UP000068026">
    <property type="component" value="Chromosome"/>
</dbReference>
<protein>
    <recommendedName>
        <fullName evidence="5">N-acetylglucosaminyldiphosphoundecaprenol N-acetyl-beta-D-mannosaminyltransferase</fullName>
        <ecNumber evidence="5">2.4.1.187</ecNumber>
    </recommendedName>
    <alternativeName>
        <fullName evidence="5">N-acetylmannosaminyltransferase</fullName>
    </alternativeName>
    <alternativeName>
        <fullName evidence="5">UDP-N-acetylmannosamine transferase</fullName>
    </alternativeName>
    <alternativeName>
        <fullName evidence="5">UDP-N-acetylmannosamine:N-acetylglucosaminyl pyrophosphorylundecaprenol N-acetylmannosaminyltransferase</fullName>
    </alternativeName>
</protein>
<dbReference type="HAMAP" id="MF_02070">
    <property type="entry name" value="TagA_TarA"/>
    <property type="match status" value="1"/>
</dbReference>
<keyword evidence="2 5" id="KW-0808">Transferase</keyword>
<proteinExistence type="inferred from homology"/>
<evidence type="ECO:0000256" key="5">
    <source>
        <dbReference type="HAMAP-Rule" id="MF_02070"/>
    </source>
</evidence>
<reference evidence="6 8" key="1">
    <citation type="journal article" date="2016" name="Genome Announc.">
        <title>Complete Genome Sequence of the Amino Acid-Fermenting Clostridium propionicum X2 (DSM 1682).</title>
        <authorList>
            <person name="Poehlein A."/>
            <person name="Schlien K."/>
            <person name="Chowdhury N.P."/>
            <person name="Gottschalk G."/>
            <person name="Buckel W."/>
            <person name="Daniel R."/>
        </authorList>
    </citation>
    <scope>NUCLEOTIDE SEQUENCE [LARGE SCALE GENOMIC DNA]</scope>
    <source>
        <strain evidence="6 8">X2</strain>
    </source>
</reference>
<dbReference type="EMBL" id="CP014223">
    <property type="protein sequence ID" value="AMJ42172.1"/>
    <property type="molecule type" value="Genomic_DNA"/>
</dbReference>
<dbReference type="EMBL" id="FQUA01000003">
    <property type="protein sequence ID" value="SHE53042.1"/>
    <property type="molecule type" value="Genomic_DNA"/>
</dbReference>
<keyword evidence="4 5" id="KW-0961">Cell wall biogenesis/degradation</keyword>
<sequence length="243" mass="27693">MRKLTQVLNVPFDAVTMKEAIARVKILLNTEGQHFICTPNPEIVMEAQKNQELMSILREADMVVPDGIGVVWASKYSSIRLKERVAGYDLTQNLFSELAGTDHTFYFFGGAPGVAAEAARRMTRKYPGLKIVGIHNGYFDGKEEKKIIHDIKKLSPSILLVGLGAPKQEKWIYENMRLFGARVSIGVGGSFDVMAGNVKRAPKLFQKLGLEWFYRLITQPTRWRRMMRLPIFAFTVLKMRKRR</sequence>
<evidence type="ECO:0000313" key="6">
    <source>
        <dbReference type="EMBL" id="AMJ42172.1"/>
    </source>
</evidence>
<evidence type="ECO:0000313" key="7">
    <source>
        <dbReference type="EMBL" id="SHE53042.1"/>
    </source>
</evidence>
<dbReference type="InterPro" id="IPR034714">
    <property type="entry name" value="TagA_TarA"/>
</dbReference>
<evidence type="ECO:0000256" key="4">
    <source>
        <dbReference type="ARBA" id="ARBA00023316"/>
    </source>
</evidence>
<evidence type="ECO:0000256" key="3">
    <source>
        <dbReference type="ARBA" id="ARBA00022944"/>
    </source>
</evidence>
<reference evidence="7" key="3">
    <citation type="submission" date="2016-11" db="EMBL/GenBank/DDBJ databases">
        <authorList>
            <person name="Varghese N."/>
            <person name="Submissions S."/>
        </authorList>
    </citation>
    <scope>NUCLEOTIDE SEQUENCE</scope>
    <source>
        <strain evidence="7">DSM 1682</strain>
    </source>
</reference>
<dbReference type="PANTHER" id="PTHR34136">
    <property type="match status" value="1"/>
</dbReference>
<keyword evidence="3 5" id="KW-0777">Teichoic acid biosynthesis</keyword>
<dbReference type="OrthoDB" id="9771846at2"/>
<dbReference type="GO" id="GO:0071555">
    <property type="term" value="P:cell wall organization"/>
    <property type="evidence" value="ECO:0007669"/>
    <property type="project" value="UniProtKB-KW"/>
</dbReference>
<reference evidence="8" key="2">
    <citation type="submission" date="2016-01" db="EMBL/GenBank/DDBJ databases">
        <authorList>
            <person name="Poehlein A."/>
            <person name="Schlien K."/>
            <person name="Gottschalk G."/>
            <person name="Buckel W."/>
            <person name="Daniel R."/>
        </authorList>
    </citation>
    <scope>NUCLEOTIDE SEQUENCE [LARGE SCALE GENOMIC DNA]</scope>
    <source>
        <strain evidence="8">X2</strain>
    </source>
</reference>
<evidence type="ECO:0000313" key="8">
    <source>
        <dbReference type="Proteomes" id="UP000068026"/>
    </source>
</evidence>
<evidence type="ECO:0000256" key="2">
    <source>
        <dbReference type="ARBA" id="ARBA00022679"/>
    </source>
</evidence>
<dbReference type="GO" id="GO:0047244">
    <property type="term" value="F:N-acetylglucosaminyldiphosphoundecaprenol N-acetyl-beta-D-mannosaminyltransferase activity"/>
    <property type="evidence" value="ECO:0007669"/>
    <property type="project" value="UniProtKB-UniRule"/>
</dbReference>
<dbReference type="AlphaFoldDB" id="A0A110A7I9"/>
<evidence type="ECO:0000313" key="9">
    <source>
        <dbReference type="Proteomes" id="UP000184204"/>
    </source>
</evidence>
<comment type="function">
    <text evidence="5">Catalyzes the conversion of GlcNAc-PP-undecaprenol into ManNAc-GlcNAc-PP-undecaprenol, the first committed lipid intermediate in the de novo synthesis of teichoic acid.</text>
</comment>
<accession>A0A110A7I9</accession>
<dbReference type="KEGG" id="cpro:CPRO_26240"/>
<evidence type="ECO:0000256" key="1">
    <source>
        <dbReference type="ARBA" id="ARBA00022676"/>
    </source>
</evidence>